<evidence type="ECO:0000256" key="6">
    <source>
        <dbReference type="ARBA" id="ARBA00022605"/>
    </source>
</evidence>
<dbReference type="GO" id="GO:0009086">
    <property type="term" value="P:methionine biosynthetic process"/>
    <property type="evidence" value="ECO:0007669"/>
    <property type="project" value="UniProtKB-KW"/>
</dbReference>
<dbReference type="PANTHER" id="PTHR43331:SF1">
    <property type="entry name" value="HOMOSERINE DEHYDROGENASE"/>
    <property type="match status" value="1"/>
</dbReference>
<dbReference type="Proteomes" id="UP000054705">
    <property type="component" value="Unassembled WGS sequence"/>
</dbReference>
<dbReference type="AlphaFoldDB" id="A0A101HVW0"/>
<evidence type="ECO:0000313" key="18">
    <source>
        <dbReference type="EMBL" id="KUK83160.1"/>
    </source>
</evidence>
<keyword evidence="9" id="KW-0915">Sodium</keyword>
<feature type="binding site" evidence="13">
    <location>
        <position position="107"/>
    </location>
    <ligand>
        <name>NADPH</name>
        <dbReference type="ChEBI" id="CHEBI:57783"/>
    </ligand>
</feature>
<dbReference type="InterPro" id="IPR005106">
    <property type="entry name" value="Asp/hSer_DH_NAD-bd"/>
</dbReference>
<evidence type="ECO:0000256" key="5">
    <source>
        <dbReference type="ARBA" id="ARBA00013376"/>
    </source>
</evidence>
<dbReference type="FunFam" id="3.30.360.10:FF:000005">
    <property type="entry name" value="Homoserine dehydrogenase"/>
    <property type="match status" value="1"/>
</dbReference>
<evidence type="ECO:0000256" key="2">
    <source>
        <dbReference type="ARBA" id="ARBA00005062"/>
    </source>
</evidence>
<dbReference type="PANTHER" id="PTHR43331">
    <property type="entry name" value="HOMOSERINE DEHYDROGENASE"/>
    <property type="match status" value="1"/>
</dbReference>
<organism evidence="18 19">
    <name type="scientific">Pelotomaculum thermopropionicum</name>
    <dbReference type="NCBI Taxonomy" id="110500"/>
    <lineage>
        <taxon>Bacteria</taxon>
        <taxon>Bacillati</taxon>
        <taxon>Bacillota</taxon>
        <taxon>Clostridia</taxon>
        <taxon>Eubacteriales</taxon>
        <taxon>Desulfotomaculaceae</taxon>
        <taxon>Pelotomaculum</taxon>
    </lineage>
</organism>
<gene>
    <name evidence="18" type="ORF">XD97_0249</name>
</gene>
<keyword evidence="10 14" id="KW-0486">Methionine biosynthesis</keyword>
<feature type="non-terminal residue" evidence="18">
    <location>
        <position position="302"/>
    </location>
</feature>
<dbReference type="UniPathway" id="UPA00050">
    <property type="reaction ID" value="UER00063"/>
</dbReference>
<evidence type="ECO:0000256" key="8">
    <source>
        <dbReference type="ARBA" id="ARBA00023002"/>
    </source>
</evidence>
<dbReference type="InterPro" id="IPR022697">
    <property type="entry name" value="HDH_short"/>
</dbReference>
<dbReference type="GO" id="GO:0050661">
    <property type="term" value="F:NADP binding"/>
    <property type="evidence" value="ECO:0007669"/>
    <property type="project" value="InterPro"/>
</dbReference>
<feature type="domain" description="Homoserine dehydrogenase catalytic" evidence="16">
    <location>
        <begin position="139"/>
        <end position="302"/>
    </location>
</feature>
<keyword evidence="6 14" id="KW-0028">Amino-acid biosynthesis</keyword>
<comment type="pathway">
    <text evidence="1 14">Amino-acid biosynthesis; L-threonine biosynthesis; L-threonine from L-aspartate: step 3/5.</text>
</comment>
<evidence type="ECO:0000256" key="1">
    <source>
        <dbReference type="ARBA" id="ARBA00005056"/>
    </source>
</evidence>
<comment type="catalytic activity">
    <reaction evidence="11">
        <text>L-homoserine + NADP(+) = L-aspartate 4-semialdehyde + NADPH + H(+)</text>
        <dbReference type="Rhea" id="RHEA:15761"/>
        <dbReference type="ChEBI" id="CHEBI:15378"/>
        <dbReference type="ChEBI" id="CHEBI:57476"/>
        <dbReference type="ChEBI" id="CHEBI:57783"/>
        <dbReference type="ChEBI" id="CHEBI:58349"/>
        <dbReference type="ChEBI" id="CHEBI:537519"/>
        <dbReference type="EC" id="1.1.1.3"/>
    </reaction>
    <physiologicalReaction direction="right-to-left" evidence="11">
        <dbReference type="Rhea" id="RHEA:15763"/>
    </physiologicalReaction>
</comment>
<name>A0A101HVW0_9FIRM</name>
<feature type="active site" description="Proton donor" evidence="12">
    <location>
        <position position="207"/>
    </location>
</feature>
<proteinExistence type="inferred from homology"/>
<feature type="binding site" evidence="13">
    <location>
        <position position="192"/>
    </location>
    <ligand>
        <name>L-homoserine</name>
        <dbReference type="ChEBI" id="CHEBI:57476"/>
    </ligand>
</feature>
<feature type="binding site" evidence="13">
    <location>
        <begin position="12"/>
        <end position="17"/>
    </location>
    <ligand>
        <name>NADP(+)</name>
        <dbReference type="ChEBI" id="CHEBI:58349"/>
    </ligand>
</feature>
<keyword evidence="8 14" id="KW-0560">Oxidoreductase</keyword>
<dbReference type="Gene3D" id="3.30.360.10">
    <property type="entry name" value="Dihydrodipicolinate Reductase, domain 2"/>
    <property type="match status" value="1"/>
</dbReference>
<dbReference type="GO" id="GO:0009088">
    <property type="term" value="P:threonine biosynthetic process"/>
    <property type="evidence" value="ECO:0007669"/>
    <property type="project" value="UniProtKB-UniPathway"/>
</dbReference>
<dbReference type="Pfam" id="PF00742">
    <property type="entry name" value="Homoserine_dh"/>
    <property type="match status" value="1"/>
</dbReference>
<dbReference type="NCBIfam" id="NF004976">
    <property type="entry name" value="PRK06349.1"/>
    <property type="match status" value="1"/>
</dbReference>
<keyword evidence="7 14" id="KW-0791">Threonine biosynthesis</keyword>
<evidence type="ECO:0000259" key="17">
    <source>
        <dbReference type="Pfam" id="PF03447"/>
    </source>
</evidence>
<evidence type="ECO:0000256" key="11">
    <source>
        <dbReference type="ARBA" id="ARBA00048841"/>
    </source>
</evidence>
<dbReference type="EMBL" id="LGGS01000044">
    <property type="protein sequence ID" value="KUK83160.1"/>
    <property type="molecule type" value="Genomic_DNA"/>
</dbReference>
<dbReference type="UniPathway" id="UPA00051">
    <property type="reaction ID" value="UER00465"/>
</dbReference>
<evidence type="ECO:0000256" key="10">
    <source>
        <dbReference type="ARBA" id="ARBA00023167"/>
    </source>
</evidence>
<protein>
    <recommendedName>
        <fullName evidence="5 14">Homoserine dehydrogenase</fullName>
        <ecNumber evidence="4 14">1.1.1.3</ecNumber>
    </recommendedName>
</protein>
<dbReference type="SUPFAM" id="SSF55347">
    <property type="entry name" value="Glyceraldehyde-3-phosphate dehydrogenase-like, C-terminal domain"/>
    <property type="match status" value="1"/>
</dbReference>
<dbReference type="SUPFAM" id="SSF51735">
    <property type="entry name" value="NAD(P)-binding Rossmann-fold domains"/>
    <property type="match status" value="1"/>
</dbReference>
<dbReference type="Gene3D" id="3.40.50.720">
    <property type="entry name" value="NAD(P)-binding Rossmann-like Domain"/>
    <property type="match status" value="1"/>
</dbReference>
<comment type="similarity">
    <text evidence="3 15">Belongs to the homoserine dehydrogenase family.</text>
</comment>
<dbReference type="GO" id="GO:0004412">
    <property type="term" value="F:homoserine dehydrogenase activity"/>
    <property type="evidence" value="ECO:0007669"/>
    <property type="project" value="UniProtKB-EC"/>
</dbReference>
<dbReference type="PIRSF" id="PIRSF036497">
    <property type="entry name" value="HDH_short"/>
    <property type="match status" value="1"/>
</dbReference>
<evidence type="ECO:0000256" key="9">
    <source>
        <dbReference type="ARBA" id="ARBA00023053"/>
    </source>
</evidence>
<dbReference type="InterPro" id="IPR036291">
    <property type="entry name" value="NAD(P)-bd_dom_sf"/>
</dbReference>
<evidence type="ECO:0000256" key="3">
    <source>
        <dbReference type="ARBA" id="ARBA00006753"/>
    </source>
</evidence>
<dbReference type="Pfam" id="PF03447">
    <property type="entry name" value="NAD_binding_3"/>
    <property type="match status" value="1"/>
</dbReference>
<reference evidence="19" key="1">
    <citation type="journal article" date="2015" name="MBio">
        <title>Genome-Resolved Metagenomic Analysis Reveals Roles for Candidate Phyla and Other Microbial Community Members in Biogeochemical Transformations in Oil Reservoirs.</title>
        <authorList>
            <person name="Hu P."/>
            <person name="Tom L."/>
            <person name="Singh A."/>
            <person name="Thomas B.C."/>
            <person name="Baker B.J."/>
            <person name="Piceno Y.M."/>
            <person name="Andersen G.L."/>
            <person name="Banfield J.F."/>
        </authorList>
    </citation>
    <scope>NUCLEOTIDE SEQUENCE [LARGE SCALE GENOMIC DNA]</scope>
</reference>
<evidence type="ECO:0000256" key="7">
    <source>
        <dbReference type="ARBA" id="ARBA00022697"/>
    </source>
</evidence>
<evidence type="ECO:0000259" key="16">
    <source>
        <dbReference type="Pfam" id="PF00742"/>
    </source>
</evidence>
<dbReference type="InterPro" id="IPR019811">
    <property type="entry name" value="HDH_CS"/>
</dbReference>
<accession>A0A101HVW0</accession>
<evidence type="ECO:0000256" key="15">
    <source>
        <dbReference type="RuleBase" id="RU004171"/>
    </source>
</evidence>
<sequence>MSKQKISVGMLGMGTVGRGIYRILKQNRAEIKQKVGAPVEINKILVRDPAKDRGIELQDGVLTTIAEEVTDDPEIDIIVEVMGGTGQALEYSLRALKKGKSLVTANKDMLAEYGKDIFDAAGAGKVDVFFEGSVAGGIPIIKPLKDSLAANRIRQVIGIINGTTNYMLTRMSREKIDFDDVLAEAKSLGYAEADPTSDIEGLDTARKLAILASIAFNSRIDLNQVYVEGITRITAEDIIYASELNYVIKLLAIAKESKDGIELRVHPALLPKNHPLAAVHDVFNAVFITGDAVGEVMFFGRG</sequence>
<comment type="pathway">
    <text evidence="2 14">Amino-acid biosynthesis; L-methionine biosynthesis via de novo pathway; L-homoserine from L-aspartate: step 3/3.</text>
</comment>
<comment type="caution">
    <text evidence="18">The sequence shown here is derived from an EMBL/GenBank/DDBJ whole genome shotgun (WGS) entry which is preliminary data.</text>
</comment>
<keyword evidence="13 14" id="KW-0521">NADP</keyword>
<feature type="domain" description="Aspartate/homoserine dehydrogenase NAD-binding" evidence="17">
    <location>
        <begin position="12"/>
        <end position="131"/>
    </location>
</feature>
<evidence type="ECO:0000256" key="4">
    <source>
        <dbReference type="ARBA" id="ARBA00013213"/>
    </source>
</evidence>
<evidence type="ECO:0000256" key="13">
    <source>
        <dbReference type="PIRSR" id="PIRSR036497-2"/>
    </source>
</evidence>
<dbReference type="EC" id="1.1.1.3" evidence="4 14"/>
<dbReference type="PROSITE" id="PS01042">
    <property type="entry name" value="HOMOSER_DHGENASE"/>
    <property type="match status" value="1"/>
</dbReference>
<dbReference type="InterPro" id="IPR001342">
    <property type="entry name" value="HDH_cat"/>
</dbReference>
<evidence type="ECO:0000256" key="14">
    <source>
        <dbReference type="RuleBase" id="RU000579"/>
    </source>
</evidence>
<evidence type="ECO:0000313" key="19">
    <source>
        <dbReference type="Proteomes" id="UP000054705"/>
    </source>
</evidence>
<evidence type="ECO:0000256" key="12">
    <source>
        <dbReference type="PIRSR" id="PIRSR036497-1"/>
    </source>
</evidence>